<dbReference type="AlphaFoldDB" id="A0A9J7DIJ0"/>
<sequence length="385" mass="45685">MVVLPYLEFIVPCTKRNNCVTLDVKITSLFTLYSYILINLIQIPVYKMRYFEQNCPLESNSIPPQYNYMWSEIIQNYYRLCDRYSRVITKRKEIWKLAQPKHTKSKYRQKKKCPRPVTCKVEIINKCDKTERTRTEQLAYPQLRQLSQLKSHPSFSVFNDIRKSGVNRLMRKSYLSVYSRLQNIVPEETKTPTKSWNTENKSKLVQRMKALSTPKKIIEVEEDRSRNRLRSEGPKMRRIRKLSKPRIRKEIIPNEWMFTKGLKNFKPTERLLKISQPKKYDELTAREDPHRIPQNALNYKASRRIKALAEPAKTRVKIEVHPENPFKTNLKALKAVASKRVQELANPKDYIDENNRSDAYRVSRKALQAKATPRLKELAEPRKRT</sequence>
<protein>
    <submittedName>
        <fullName evidence="4">Uncharacterized protein LOC101898367 isoform X1</fullName>
    </submittedName>
</protein>
<evidence type="ECO:0000256" key="1">
    <source>
        <dbReference type="ARBA" id="ARBA00022737"/>
    </source>
</evidence>
<dbReference type="OrthoDB" id="25466at2759"/>
<dbReference type="InterPro" id="IPR006623">
    <property type="entry name" value="THEG"/>
</dbReference>
<feature type="region of interest" description="Disordered" evidence="2">
    <location>
        <begin position="351"/>
        <end position="385"/>
    </location>
</feature>
<feature type="compositionally biased region" description="Basic and acidic residues" evidence="2">
    <location>
        <begin position="351"/>
        <end position="361"/>
    </location>
</feature>
<dbReference type="Proteomes" id="UP001652621">
    <property type="component" value="Unplaced"/>
</dbReference>
<dbReference type="InterPro" id="IPR042401">
    <property type="entry name" value="SPMAP2-like"/>
</dbReference>
<dbReference type="RefSeq" id="XP_019892572.2">
    <property type="nucleotide sequence ID" value="XM_020037013.2"/>
</dbReference>
<gene>
    <name evidence="4" type="primary">LOC101898367</name>
</gene>
<reference evidence="4" key="1">
    <citation type="submission" date="2025-08" db="UniProtKB">
        <authorList>
            <consortium name="RefSeq"/>
        </authorList>
    </citation>
    <scope>IDENTIFICATION</scope>
    <source>
        <strain evidence="4">Aabys</strain>
        <tissue evidence="4">Whole body</tissue>
    </source>
</reference>
<evidence type="ECO:0000256" key="2">
    <source>
        <dbReference type="SAM" id="MobiDB-lite"/>
    </source>
</evidence>
<dbReference type="GeneID" id="101898367"/>
<accession>A0A9J7DIJ0</accession>
<keyword evidence="3" id="KW-1185">Reference proteome</keyword>
<dbReference type="PANTHER" id="PTHR15901">
    <property type="entry name" value="TESTICULAR HAPLOID EXPRESSED GENE PROTEIN"/>
    <property type="match status" value="1"/>
</dbReference>
<evidence type="ECO:0000313" key="4">
    <source>
        <dbReference type="RefSeq" id="XP_019892572.2"/>
    </source>
</evidence>
<dbReference type="Pfam" id="PF14912">
    <property type="entry name" value="THEG"/>
    <property type="match status" value="2"/>
</dbReference>
<dbReference type="PANTHER" id="PTHR15901:SF16">
    <property type="entry name" value="TESTICULAR HAPLOID EXPRESSED GENE PROTEIN"/>
    <property type="match status" value="1"/>
</dbReference>
<keyword evidence="1" id="KW-0677">Repeat</keyword>
<dbReference type="VEuPathDB" id="VectorBase:MDOMA2_007182"/>
<proteinExistence type="predicted"/>
<evidence type="ECO:0000313" key="3">
    <source>
        <dbReference type="Proteomes" id="UP001652621"/>
    </source>
</evidence>
<feature type="compositionally biased region" description="Basic and acidic residues" evidence="2">
    <location>
        <begin position="374"/>
        <end position="385"/>
    </location>
</feature>
<name>A0A9J7DIJ0_MUSDO</name>
<organism evidence="3 4">
    <name type="scientific">Musca domestica</name>
    <name type="common">House fly</name>
    <dbReference type="NCBI Taxonomy" id="7370"/>
    <lineage>
        <taxon>Eukaryota</taxon>
        <taxon>Metazoa</taxon>
        <taxon>Ecdysozoa</taxon>
        <taxon>Arthropoda</taxon>
        <taxon>Hexapoda</taxon>
        <taxon>Insecta</taxon>
        <taxon>Pterygota</taxon>
        <taxon>Neoptera</taxon>
        <taxon>Endopterygota</taxon>
        <taxon>Diptera</taxon>
        <taxon>Brachycera</taxon>
        <taxon>Muscomorpha</taxon>
        <taxon>Muscoidea</taxon>
        <taxon>Muscidae</taxon>
        <taxon>Musca</taxon>
    </lineage>
</organism>
<dbReference type="SMART" id="SM00705">
    <property type="entry name" value="THEG"/>
    <property type="match status" value="7"/>
</dbReference>